<dbReference type="SMART" id="SM01231">
    <property type="entry name" value="H-kinase_dim"/>
    <property type="match status" value="1"/>
</dbReference>
<evidence type="ECO:0000259" key="14">
    <source>
        <dbReference type="PROSITE" id="PS50851"/>
    </source>
</evidence>
<dbReference type="PROSITE" id="PS50894">
    <property type="entry name" value="HPT"/>
    <property type="match status" value="1"/>
</dbReference>
<dbReference type="Pfam" id="PF01584">
    <property type="entry name" value="CheW"/>
    <property type="match status" value="1"/>
</dbReference>
<dbReference type="PATRIC" id="fig|1354255.3.peg.2780"/>
<evidence type="ECO:0000259" key="13">
    <source>
        <dbReference type="PROSITE" id="PS50110"/>
    </source>
</evidence>
<dbReference type="SUPFAM" id="SSF50341">
    <property type="entry name" value="CheW-like"/>
    <property type="match status" value="1"/>
</dbReference>
<proteinExistence type="predicted"/>
<dbReference type="Proteomes" id="UP000078286">
    <property type="component" value="Unassembled WGS sequence"/>
</dbReference>
<name>A0A1B7HLJ6_9ENTR</name>
<evidence type="ECO:0000256" key="11">
    <source>
        <dbReference type="PROSITE-ProRule" id="PRU00169"/>
    </source>
</evidence>
<dbReference type="InterPro" id="IPR004358">
    <property type="entry name" value="Sig_transdc_His_kin-like_C"/>
</dbReference>
<dbReference type="PROSITE" id="PS50109">
    <property type="entry name" value="HIS_KIN"/>
    <property type="match status" value="1"/>
</dbReference>
<dbReference type="InterPro" id="IPR008207">
    <property type="entry name" value="Sig_transdc_His_kin_Hpt_dom"/>
</dbReference>
<dbReference type="Pfam" id="PF02518">
    <property type="entry name" value="HATPase_c"/>
    <property type="match status" value="1"/>
</dbReference>
<feature type="domain" description="HPt" evidence="15">
    <location>
        <begin position="1"/>
        <end position="105"/>
    </location>
</feature>
<keyword evidence="8" id="KW-0902">Two-component regulatory system</keyword>
<evidence type="ECO:0000256" key="3">
    <source>
        <dbReference type="ARBA" id="ARBA00021495"/>
    </source>
</evidence>
<evidence type="ECO:0000256" key="8">
    <source>
        <dbReference type="ARBA" id="ARBA00023012"/>
    </source>
</evidence>
<dbReference type="Pfam" id="PF00072">
    <property type="entry name" value="Response_reg"/>
    <property type="match status" value="1"/>
</dbReference>
<evidence type="ECO:0000256" key="1">
    <source>
        <dbReference type="ARBA" id="ARBA00000085"/>
    </source>
</evidence>
<dbReference type="GO" id="GO:0005524">
    <property type="term" value="F:ATP binding"/>
    <property type="evidence" value="ECO:0007669"/>
    <property type="project" value="UniProtKB-KW"/>
</dbReference>
<comment type="catalytic activity">
    <reaction evidence="1">
        <text>ATP + protein L-histidine = ADP + protein N-phospho-L-histidine.</text>
        <dbReference type="EC" id="2.7.13.3"/>
    </reaction>
</comment>
<dbReference type="InterPro" id="IPR001789">
    <property type="entry name" value="Sig_transdc_resp-reg_receiver"/>
</dbReference>
<keyword evidence="4" id="KW-0145">Chemotaxis</keyword>
<evidence type="ECO:0000256" key="10">
    <source>
        <dbReference type="PROSITE-ProRule" id="PRU00110"/>
    </source>
</evidence>
<dbReference type="InterPro" id="IPR036097">
    <property type="entry name" value="HisK_dim/P_sf"/>
</dbReference>
<evidence type="ECO:0000259" key="15">
    <source>
        <dbReference type="PROSITE" id="PS50894"/>
    </source>
</evidence>
<gene>
    <name evidence="16" type="ORF">M979_2706</name>
</gene>
<dbReference type="Pfam" id="PF01627">
    <property type="entry name" value="Hpt"/>
    <property type="match status" value="1"/>
</dbReference>
<dbReference type="CDD" id="cd00088">
    <property type="entry name" value="HPT"/>
    <property type="match status" value="1"/>
</dbReference>
<evidence type="ECO:0000313" key="16">
    <source>
        <dbReference type="EMBL" id="OAT16510.1"/>
    </source>
</evidence>
<dbReference type="FunFam" id="3.30.565.10:FF:000016">
    <property type="entry name" value="Chemotaxis protein CheA, putative"/>
    <property type="match status" value="1"/>
</dbReference>
<keyword evidence="6 16" id="KW-0808">Transferase</keyword>
<dbReference type="EC" id="2.7.13.3" evidence="2"/>
<evidence type="ECO:0000256" key="5">
    <source>
        <dbReference type="ARBA" id="ARBA00022553"/>
    </source>
</evidence>
<dbReference type="SMART" id="SM00448">
    <property type="entry name" value="REC"/>
    <property type="match status" value="1"/>
</dbReference>
<feature type="domain" description="Response regulatory" evidence="13">
    <location>
        <begin position="596"/>
        <end position="712"/>
    </location>
</feature>
<sequence>MAIDLKKFVLRFIDEANGHLNTVKEGAFLLSSGQNTDAQIGEMFRAAHTLKGGARMLKLQSIADVTHQLEEILSELRDKKLEPNQSLGTLVLQACDYISNQLTQLSASEGNNQLPPADVALCEQLARASRGEMGPVTDEVVKSPVEKPATLPSLEILDGGLKQAGSVRVKLEKLDDLINILGEVVASHDRLEQQVQSLVNLGPRISHMDVEQLRTQVLQFSRKLKEDFQVQHLQMYELYDVATTIRMLPVSMLFEPVSMQVRELATSLNKQVDCRILGGEVEIDRQLIDRLSEPLTHLLRNAVDHGIGEAAERVALGKSARGTITLTTQQDGRGILLRVEDDGRGLDYPAIRAKAVARGLVDAAVVDQLSELECNELIFHPGFSTSKIVTELSGRGVGLDIVRKTIVTDLQGTLQVHSRPGQGTTFIIRLPISLAMMRILQFEQQNHLFGLAAQYVVEVVKYSREEIRDIAGRPAIILHNEFIPVISAAELLRINDRPGGQSSQASNTNDLLLIIIQNQFGKMAMLVDRLLDERSMMIKPLPKHMQQQPLVSGMVLSQDNQLVSILQVPVLMEMAQKQGQPRTAAPKPQVRQNSWHVLIVDDSLNTREIEKNVLEAHGYQVTLAEDGFSGLQKARLTQFDAVLTDVEMPVMDGFSLTKALRAEDNYQHIPIIIVTSRAKEEDRRRGIQVGADAYIAKGDFEQDSLIETLKMLLC</sequence>
<dbReference type="SUPFAM" id="SSF55874">
    <property type="entry name" value="ATPase domain of HSP90 chaperone/DNA topoisomerase II/histidine kinase"/>
    <property type="match status" value="1"/>
</dbReference>
<dbReference type="InterPro" id="IPR005467">
    <property type="entry name" value="His_kinase_dom"/>
</dbReference>
<protein>
    <recommendedName>
        <fullName evidence="3">Chemotaxis protein CheA</fullName>
        <ecNumber evidence="2">2.7.13.3</ecNumber>
    </recommendedName>
</protein>
<evidence type="ECO:0000256" key="7">
    <source>
        <dbReference type="ARBA" id="ARBA00022777"/>
    </source>
</evidence>
<dbReference type="SUPFAM" id="SSF47226">
    <property type="entry name" value="Histidine-containing phosphotransfer domain, HPT domain"/>
    <property type="match status" value="1"/>
</dbReference>
<dbReference type="Gene3D" id="3.40.50.2300">
    <property type="match status" value="1"/>
</dbReference>
<dbReference type="InterPro" id="IPR051315">
    <property type="entry name" value="Bact_Chemotaxis_CheA"/>
</dbReference>
<dbReference type="InterPro" id="IPR002545">
    <property type="entry name" value="CheW-lke_dom"/>
</dbReference>
<dbReference type="Gene3D" id="1.10.287.560">
    <property type="entry name" value="Histidine kinase CheA-like, homodimeric domain"/>
    <property type="match status" value="1"/>
</dbReference>
<dbReference type="PANTHER" id="PTHR43395:SF1">
    <property type="entry name" value="CHEMOTAXIS PROTEIN CHEA"/>
    <property type="match status" value="1"/>
</dbReference>
<keyword evidence="7 16" id="KW-0418">Kinase</keyword>
<feature type="modified residue" description="4-aspartylphosphate" evidence="11">
    <location>
        <position position="645"/>
    </location>
</feature>
<dbReference type="GO" id="GO:0005737">
    <property type="term" value="C:cytoplasm"/>
    <property type="evidence" value="ECO:0007669"/>
    <property type="project" value="InterPro"/>
</dbReference>
<evidence type="ECO:0000256" key="2">
    <source>
        <dbReference type="ARBA" id="ARBA00012438"/>
    </source>
</evidence>
<dbReference type="RefSeq" id="WP_064555238.1">
    <property type="nucleotide sequence ID" value="NZ_LXEO01000039.1"/>
</dbReference>
<dbReference type="InterPro" id="IPR003594">
    <property type="entry name" value="HATPase_dom"/>
</dbReference>
<dbReference type="SMART" id="SM00387">
    <property type="entry name" value="HATPase_c"/>
    <property type="match status" value="1"/>
</dbReference>
<evidence type="ECO:0000259" key="12">
    <source>
        <dbReference type="PROSITE" id="PS50109"/>
    </source>
</evidence>
<dbReference type="GO" id="GO:0006935">
    <property type="term" value="P:chemotaxis"/>
    <property type="evidence" value="ECO:0007669"/>
    <property type="project" value="UniProtKB-KW"/>
</dbReference>
<dbReference type="InterPro" id="IPR036890">
    <property type="entry name" value="HATPase_C_sf"/>
</dbReference>
<feature type="domain" description="CheW-like" evidence="14">
    <location>
        <begin position="436"/>
        <end position="577"/>
    </location>
</feature>
<evidence type="ECO:0000256" key="6">
    <source>
        <dbReference type="ARBA" id="ARBA00022679"/>
    </source>
</evidence>
<dbReference type="PROSITE" id="PS50851">
    <property type="entry name" value="CHEW"/>
    <property type="match status" value="1"/>
</dbReference>
<dbReference type="AlphaFoldDB" id="A0A1B7HLJ6"/>
<dbReference type="SMART" id="SM00260">
    <property type="entry name" value="CheW"/>
    <property type="match status" value="1"/>
</dbReference>
<dbReference type="InterPro" id="IPR036061">
    <property type="entry name" value="CheW-like_dom_sf"/>
</dbReference>
<dbReference type="InterPro" id="IPR004105">
    <property type="entry name" value="CheA-like_dim"/>
</dbReference>
<dbReference type="InterPro" id="IPR037006">
    <property type="entry name" value="CheA-like_homodim_sf"/>
</dbReference>
<dbReference type="SUPFAM" id="SSF52172">
    <property type="entry name" value="CheY-like"/>
    <property type="match status" value="1"/>
</dbReference>
<dbReference type="CDD" id="cd17546">
    <property type="entry name" value="REC_hyHK_CKI1_RcsC-like"/>
    <property type="match status" value="1"/>
</dbReference>
<reference evidence="16 17" key="1">
    <citation type="submission" date="2016-04" db="EMBL/GenBank/DDBJ databases">
        <title>ATOL: Assembling a taxonomically balanced genome-scale reconstruction of the evolutionary history of the Enterobacteriaceae.</title>
        <authorList>
            <person name="Plunkett G.III."/>
            <person name="Neeno-Eckwall E.C."/>
            <person name="Glasner J.D."/>
            <person name="Perna N.T."/>
        </authorList>
    </citation>
    <scope>NUCLEOTIDE SEQUENCE [LARGE SCALE GENOMIC DNA]</scope>
    <source>
        <strain evidence="16 17">ATCC 51607</strain>
    </source>
</reference>
<dbReference type="SUPFAM" id="SSF47384">
    <property type="entry name" value="Homodimeric domain of signal transducing histidine kinase"/>
    <property type="match status" value="1"/>
</dbReference>
<dbReference type="InterPro" id="IPR036641">
    <property type="entry name" value="HPT_dom_sf"/>
</dbReference>
<dbReference type="Pfam" id="PF02895">
    <property type="entry name" value="H-kinase_dim"/>
    <property type="match status" value="1"/>
</dbReference>
<keyword evidence="5 11" id="KW-0597">Phosphoprotein</keyword>
<feature type="domain" description="Histidine kinase" evidence="12">
    <location>
        <begin position="162"/>
        <end position="434"/>
    </location>
</feature>
<feature type="modified residue" description="Phosphohistidine" evidence="10">
    <location>
        <position position="48"/>
    </location>
</feature>
<dbReference type="GO" id="GO:0000155">
    <property type="term" value="F:phosphorelay sensor kinase activity"/>
    <property type="evidence" value="ECO:0007669"/>
    <property type="project" value="InterPro"/>
</dbReference>
<evidence type="ECO:0000256" key="9">
    <source>
        <dbReference type="ARBA" id="ARBA00035100"/>
    </source>
</evidence>
<dbReference type="InterPro" id="IPR011006">
    <property type="entry name" value="CheY-like_superfamily"/>
</dbReference>
<dbReference type="EMBL" id="LXEO01000039">
    <property type="protein sequence ID" value="OAT16510.1"/>
    <property type="molecule type" value="Genomic_DNA"/>
</dbReference>
<keyword evidence="17" id="KW-1185">Reference proteome</keyword>
<comment type="function">
    <text evidence="9">Involved in the transmission of sensory signals from the chemoreceptors to the flagellar motors. CheA is autophosphorylated; it can transfer its phosphate group to either CheB or CheY.</text>
</comment>
<dbReference type="Gene3D" id="3.30.565.10">
    <property type="entry name" value="Histidine kinase-like ATPase, C-terminal domain"/>
    <property type="match status" value="1"/>
</dbReference>
<evidence type="ECO:0000313" key="17">
    <source>
        <dbReference type="Proteomes" id="UP000078286"/>
    </source>
</evidence>
<dbReference type="SMART" id="SM00073">
    <property type="entry name" value="HPT"/>
    <property type="match status" value="1"/>
</dbReference>
<organism evidence="16 17">
    <name type="scientific">Buttiauxella noackiae ATCC 51607</name>
    <dbReference type="NCBI Taxonomy" id="1354255"/>
    <lineage>
        <taxon>Bacteria</taxon>
        <taxon>Pseudomonadati</taxon>
        <taxon>Pseudomonadota</taxon>
        <taxon>Gammaproteobacteria</taxon>
        <taxon>Enterobacterales</taxon>
        <taxon>Enterobacteriaceae</taxon>
        <taxon>Buttiauxella</taxon>
    </lineage>
</organism>
<accession>A0A1B7HLJ6</accession>
<dbReference type="Gene3D" id="2.30.30.40">
    <property type="entry name" value="SH3 Domains"/>
    <property type="match status" value="1"/>
</dbReference>
<dbReference type="PANTHER" id="PTHR43395">
    <property type="entry name" value="SENSOR HISTIDINE KINASE CHEA"/>
    <property type="match status" value="1"/>
</dbReference>
<evidence type="ECO:0000256" key="4">
    <source>
        <dbReference type="ARBA" id="ARBA00022500"/>
    </source>
</evidence>
<dbReference type="PRINTS" id="PR00344">
    <property type="entry name" value="BCTRLSENSOR"/>
</dbReference>
<comment type="caution">
    <text evidence="16">The sequence shown here is derived from an EMBL/GenBank/DDBJ whole genome shotgun (WGS) entry which is preliminary data.</text>
</comment>
<dbReference type="Gene3D" id="1.20.120.160">
    <property type="entry name" value="HPT domain"/>
    <property type="match status" value="1"/>
</dbReference>
<dbReference type="PROSITE" id="PS50110">
    <property type="entry name" value="RESPONSE_REGULATORY"/>
    <property type="match status" value="1"/>
</dbReference>